<dbReference type="SUPFAM" id="SSF52949">
    <property type="entry name" value="Macro domain-like"/>
    <property type="match status" value="1"/>
</dbReference>
<feature type="binding site" evidence="8">
    <location>
        <position position="251"/>
    </location>
    <ligand>
        <name>Mn(2+)</name>
        <dbReference type="ChEBI" id="CHEBI:29035"/>
        <label>2</label>
    </ligand>
</feature>
<evidence type="ECO:0000256" key="5">
    <source>
        <dbReference type="ARBA" id="ARBA00022670"/>
    </source>
</evidence>
<evidence type="ECO:0000259" key="9">
    <source>
        <dbReference type="PROSITE" id="PS00631"/>
    </source>
</evidence>
<feature type="active site" evidence="8">
    <location>
        <position position="258"/>
    </location>
</feature>
<feature type="binding site" evidence="8">
    <location>
        <position position="251"/>
    </location>
    <ligand>
        <name>Mn(2+)</name>
        <dbReference type="ChEBI" id="CHEBI:29035"/>
        <label>1</label>
    </ligand>
</feature>
<feature type="binding site" evidence="8">
    <location>
        <position position="269"/>
    </location>
    <ligand>
        <name>Mn(2+)</name>
        <dbReference type="ChEBI" id="CHEBI:29035"/>
        <label>2</label>
    </ligand>
</feature>
<dbReference type="PROSITE" id="PS00631">
    <property type="entry name" value="CYTOSOL_AP"/>
    <property type="match status" value="1"/>
</dbReference>
<dbReference type="NCBIfam" id="NF002081">
    <property type="entry name" value="PRK00913.3-3"/>
    <property type="match status" value="1"/>
</dbReference>
<accession>A0A7H9CFY3</accession>
<organism evidence="10 11">
    <name type="scientific">Candidatus Campylobacter infans</name>
    <dbReference type="NCBI Taxonomy" id="2561898"/>
    <lineage>
        <taxon>Bacteria</taxon>
        <taxon>Pseudomonadati</taxon>
        <taxon>Campylobacterota</taxon>
        <taxon>Epsilonproteobacteria</taxon>
        <taxon>Campylobacterales</taxon>
        <taxon>Campylobacteraceae</taxon>
        <taxon>Campylobacter</taxon>
    </lineage>
</organism>
<evidence type="ECO:0000256" key="2">
    <source>
        <dbReference type="ARBA" id="ARBA00000967"/>
    </source>
</evidence>
<dbReference type="KEGG" id="cinf:CINF_0467"/>
<dbReference type="InterPro" id="IPR000819">
    <property type="entry name" value="Peptidase_M17_C"/>
</dbReference>
<evidence type="ECO:0000256" key="8">
    <source>
        <dbReference type="HAMAP-Rule" id="MF_00181"/>
    </source>
</evidence>
<evidence type="ECO:0000256" key="7">
    <source>
        <dbReference type="ARBA" id="ARBA00023211"/>
    </source>
</evidence>
<comment type="catalytic activity">
    <reaction evidence="2 8">
        <text>Release of an N-terminal amino acid, preferentially leucine, but not glutamic or aspartic acids.</text>
        <dbReference type="EC" id="3.4.11.10"/>
    </reaction>
</comment>
<proteinExistence type="inferred from homology"/>
<comment type="function">
    <text evidence="8">Presumably involved in the processing and regular turnover of intracellular proteins. Catalyzes the removal of unsubstituted N-terminal amino acids from various peptides.</text>
</comment>
<dbReference type="SUPFAM" id="SSF53187">
    <property type="entry name" value="Zn-dependent exopeptidases"/>
    <property type="match status" value="1"/>
</dbReference>
<evidence type="ECO:0000256" key="4">
    <source>
        <dbReference type="ARBA" id="ARBA00022438"/>
    </source>
</evidence>
<dbReference type="GO" id="GO:0070006">
    <property type="term" value="F:metalloaminopeptidase activity"/>
    <property type="evidence" value="ECO:0007669"/>
    <property type="project" value="InterPro"/>
</dbReference>
<dbReference type="GO" id="GO:0006508">
    <property type="term" value="P:proteolysis"/>
    <property type="evidence" value="ECO:0007669"/>
    <property type="project" value="UniProtKB-KW"/>
</dbReference>
<feature type="binding site" evidence="8">
    <location>
        <position position="330"/>
    </location>
    <ligand>
        <name>Mn(2+)</name>
        <dbReference type="ChEBI" id="CHEBI:29035"/>
        <label>2</label>
    </ligand>
</feature>
<keyword evidence="8" id="KW-0963">Cytoplasm</keyword>
<dbReference type="PANTHER" id="PTHR11963:SF23">
    <property type="entry name" value="CYTOSOL AMINOPEPTIDASE"/>
    <property type="match status" value="1"/>
</dbReference>
<dbReference type="Proteomes" id="UP000509414">
    <property type="component" value="Chromosome"/>
</dbReference>
<feature type="active site" evidence="8">
    <location>
        <position position="332"/>
    </location>
</feature>
<dbReference type="PANTHER" id="PTHR11963">
    <property type="entry name" value="LEUCINE AMINOPEPTIDASE-RELATED"/>
    <property type="match status" value="1"/>
</dbReference>
<dbReference type="EC" id="3.4.11.1" evidence="8"/>
<keyword evidence="6 8" id="KW-0378">Hydrolase</keyword>
<feature type="binding site" evidence="8">
    <location>
        <position position="330"/>
    </location>
    <ligand>
        <name>Mn(2+)</name>
        <dbReference type="ChEBI" id="CHEBI:29035"/>
        <label>1</label>
    </ligand>
</feature>
<comment type="cofactor">
    <cofactor evidence="8">
        <name>Mn(2+)</name>
        <dbReference type="ChEBI" id="CHEBI:29035"/>
    </cofactor>
    <text evidence="8">Binds 2 manganese ions per subunit.</text>
</comment>
<dbReference type="InterPro" id="IPR023042">
    <property type="entry name" value="Peptidase_M17_leu_NH2_pept"/>
</dbReference>
<dbReference type="GO" id="GO:0005737">
    <property type="term" value="C:cytoplasm"/>
    <property type="evidence" value="ECO:0007669"/>
    <property type="project" value="UniProtKB-SubCell"/>
</dbReference>
<keyword evidence="8" id="KW-0479">Metal-binding</keyword>
<dbReference type="Gene3D" id="3.40.630.10">
    <property type="entry name" value="Zn peptidases"/>
    <property type="match status" value="1"/>
</dbReference>
<dbReference type="EC" id="3.4.11.10" evidence="8"/>
<feature type="binding site" evidence="8">
    <location>
        <position position="246"/>
    </location>
    <ligand>
        <name>Mn(2+)</name>
        <dbReference type="ChEBI" id="CHEBI:29035"/>
        <label>2</label>
    </ligand>
</feature>
<keyword evidence="11" id="KW-1185">Reference proteome</keyword>
<keyword evidence="7 8" id="KW-0464">Manganese</keyword>
<dbReference type="InterPro" id="IPR043472">
    <property type="entry name" value="Macro_dom-like"/>
</dbReference>
<evidence type="ECO:0000256" key="3">
    <source>
        <dbReference type="ARBA" id="ARBA00009528"/>
    </source>
</evidence>
<comment type="catalytic activity">
    <reaction evidence="1 8">
        <text>Release of an N-terminal amino acid, Xaa-|-Yaa-, in which Xaa is preferably Leu, but may be other amino acids including Pro although not Arg or Lys, and Yaa may be Pro. Amino acid amides and methyl esters are also readily hydrolyzed, but rates on arylamides are exceedingly low.</text>
        <dbReference type="EC" id="3.4.11.1"/>
    </reaction>
</comment>
<dbReference type="Gene3D" id="3.40.220.10">
    <property type="entry name" value="Leucine Aminopeptidase, subunit E, domain 1"/>
    <property type="match status" value="1"/>
</dbReference>
<dbReference type="AlphaFoldDB" id="A0A7H9CFY3"/>
<feature type="domain" description="Cytosol aminopeptidase" evidence="9">
    <location>
        <begin position="326"/>
        <end position="333"/>
    </location>
</feature>
<name>A0A7H9CFY3_9BACT</name>
<evidence type="ECO:0000313" key="10">
    <source>
        <dbReference type="EMBL" id="QLI04996.1"/>
    </source>
</evidence>
<evidence type="ECO:0000256" key="1">
    <source>
        <dbReference type="ARBA" id="ARBA00000135"/>
    </source>
</evidence>
<dbReference type="PRINTS" id="PR00481">
    <property type="entry name" value="LAMNOPPTDASE"/>
</dbReference>
<dbReference type="RefSeq" id="WP_179975607.1">
    <property type="nucleotide sequence ID" value="NZ_CP049075.1"/>
</dbReference>
<evidence type="ECO:0000313" key="11">
    <source>
        <dbReference type="Proteomes" id="UP000509414"/>
    </source>
</evidence>
<feature type="binding site" evidence="8">
    <location>
        <position position="328"/>
    </location>
    <ligand>
        <name>Mn(2+)</name>
        <dbReference type="ChEBI" id="CHEBI:29035"/>
        <label>1</label>
    </ligand>
</feature>
<gene>
    <name evidence="8" type="primary">pepA</name>
    <name evidence="10" type="ORF">CINF_0467</name>
</gene>
<reference evidence="10 11" key="1">
    <citation type="submission" date="2020-02" db="EMBL/GenBank/DDBJ databases">
        <title>Complete genome sequence of the novel Campylobacter species Candidatus Campylobacter infans.</title>
        <authorList>
            <person name="Duim B."/>
            <person name="Zomer A."/>
            <person name="van der Graaf L."/>
            <person name="Wagenaar J."/>
        </authorList>
    </citation>
    <scope>NUCLEOTIDE SEQUENCE [LARGE SCALE GENOMIC DNA]</scope>
    <source>
        <strain evidence="10 11">19S00001</strain>
    </source>
</reference>
<dbReference type="HAMAP" id="MF_00181">
    <property type="entry name" value="Cytosol_peptidase_M17"/>
    <property type="match status" value="1"/>
</dbReference>
<dbReference type="GO" id="GO:0030145">
    <property type="term" value="F:manganese ion binding"/>
    <property type="evidence" value="ECO:0007669"/>
    <property type="project" value="UniProtKB-UniRule"/>
</dbReference>
<dbReference type="EMBL" id="CP049075">
    <property type="protein sequence ID" value="QLI04996.1"/>
    <property type="molecule type" value="Genomic_DNA"/>
</dbReference>
<dbReference type="Pfam" id="PF00883">
    <property type="entry name" value="Peptidase_M17"/>
    <property type="match status" value="1"/>
</dbReference>
<keyword evidence="4 8" id="KW-0031">Aminopeptidase</keyword>
<comment type="subcellular location">
    <subcellularLocation>
        <location evidence="8">Cytoplasm</location>
    </subcellularLocation>
</comment>
<protein>
    <recommendedName>
        <fullName evidence="8">Probable cytosol aminopeptidase</fullName>
        <ecNumber evidence="8">3.4.11.1</ecNumber>
    </recommendedName>
    <alternativeName>
        <fullName evidence="8">Leucine aminopeptidase</fullName>
        <shortName evidence="8">LAP</shortName>
        <ecNumber evidence="8">3.4.11.10</ecNumber>
    </alternativeName>
    <alternativeName>
        <fullName evidence="8">Leucyl aminopeptidase</fullName>
    </alternativeName>
</protein>
<comment type="similarity">
    <text evidence="3 8">Belongs to the peptidase M17 family.</text>
</comment>
<dbReference type="InterPro" id="IPR011356">
    <property type="entry name" value="Leucine_aapep/pepB"/>
</dbReference>
<keyword evidence="5 8" id="KW-0645">Protease</keyword>
<sequence>MKITLSEKKLSQIKADYELIFIVDKNLNNEFIKDQNEFSFYDYKGSGVLSLNEQKRVYVGIKDLSLSSLRDGVASGLRAISAFKISSVKMASYFRDDADKMSFLALSEGAILGLYSYQKYKSEKKEQNIKELIISTQSYTKQKPKNKKALLGLEYGTIIAQATNTARDMVNETPQNYTPKRMAKDAMDLSEQIPSIKCEILDEKELQKQKMGALLAVGQASPNPPRLIHLSYKGASNALKIVIVGKGVTYDTGGLSLKPSDYMLTMKADKSGAIAALNAIRAAALLKLPFEIHAVLGAVENAIGSKAYKPDDVLISHSKLSIEIKNTDAEGRLVLADALSWAQENIKPDLIIDIATLTGACVVGLGEYTSGILGNNYDLQSEFYKLSKASGEFFSILEFNEHLRELLKSDIADISNAANTRYGGSLTAGLFLDKFIKDEYKDRWLHLDIAGPAYVNKAWGVNPSGASGAGVRALVHYFLGLDNLIQDGKDIVISPLKQKIAKKSPNKKAIK</sequence>
<dbReference type="CDD" id="cd00433">
    <property type="entry name" value="Peptidase_M17"/>
    <property type="match status" value="1"/>
</dbReference>
<evidence type="ECO:0000256" key="6">
    <source>
        <dbReference type="ARBA" id="ARBA00022801"/>
    </source>
</evidence>